<dbReference type="STRING" id="98765.A0A2R6RLF3"/>
<keyword evidence="1" id="KW-0812">Transmembrane</keyword>
<evidence type="ECO:0000259" key="2">
    <source>
        <dbReference type="Pfam" id="PF20153"/>
    </source>
</evidence>
<evidence type="ECO:0000313" key="4">
    <source>
        <dbReference type="Proteomes" id="UP000186601"/>
    </source>
</evidence>
<feature type="transmembrane region" description="Helical" evidence="1">
    <location>
        <begin position="191"/>
        <end position="213"/>
    </location>
</feature>
<keyword evidence="1" id="KW-0472">Membrane</keyword>
<gene>
    <name evidence="3" type="ORF">PHLCEN_2v2588</name>
</gene>
<feature type="domain" description="DUF6535" evidence="2">
    <location>
        <begin position="2"/>
        <end position="178"/>
    </location>
</feature>
<reference evidence="3 4" key="1">
    <citation type="submission" date="2018-02" db="EMBL/GenBank/DDBJ databases">
        <title>Genome sequence of the basidiomycete white-rot fungus Phlebia centrifuga.</title>
        <authorList>
            <person name="Granchi Z."/>
            <person name="Peng M."/>
            <person name="de Vries R.P."/>
            <person name="Hilden K."/>
            <person name="Makela M.R."/>
            <person name="Grigoriev I."/>
            <person name="Riley R."/>
        </authorList>
    </citation>
    <scope>NUCLEOTIDE SEQUENCE [LARGE SCALE GENOMIC DNA]</scope>
    <source>
        <strain evidence="3 4">FBCC195</strain>
    </source>
</reference>
<dbReference type="InterPro" id="IPR045338">
    <property type="entry name" value="DUF6535"/>
</dbReference>
<comment type="caution">
    <text evidence="3">The sequence shown here is derived from an EMBL/GenBank/DDBJ whole genome shotgun (WGS) entry which is preliminary data.</text>
</comment>
<protein>
    <recommendedName>
        <fullName evidence="2">DUF6535 domain-containing protein</fullName>
    </recommendedName>
</protein>
<feature type="transmembrane region" description="Helical" evidence="1">
    <location>
        <begin position="150"/>
        <end position="179"/>
    </location>
</feature>
<evidence type="ECO:0000256" key="1">
    <source>
        <dbReference type="SAM" id="Phobius"/>
    </source>
</evidence>
<evidence type="ECO:0000313" key="3">
    <source>
        <dbReference type="EMBL" id="PSS30861.1"/>
    </source>
</evidence>
<dbReference type="OrthoDB" id="3219854at2759"/>
<feature type="transmembrane region" description="Helical" evidence="1">
    <location>
        <begin position="97"/>
        <end position="116"/>
    </location>
</feature>
<name>A0A2R6RLF3_9APHY</name>
<keyword evidence="1" id="KW-1133">Transmembrane helix</keyword>
<dbReference type="EMBL" id="MLYV02000243">
    <property type="protein sequence ID" value="PSS30861.1"/>
    <property type="molecule type" value="Genomic_DNA"/>
</dbReference>
<dbReference type="Proteomes" id="UP000186601">
    <property type="component" value="Unassembled WGS sequence"/>
</dbReference>
<accession>A0A2R6RLF3</accession>
<proteinExistence type="predicted"/>
<organism evidence="3 4">
    <name type="scientific">Hermanssonia centrifuga</name>
    <dbReference type="NCBI Taxonomy" id="98765"/>
    <lineage>
        <taxon>Eukaryota</taxon>
        <taxon>Fungi</taxon>
        <taxon>Dikarya</taxon>
        <taxon>Basidiomycota</taxon>
        <taxon>Agaricomycotina</taxon>
        <taxon>Agaricomycetes</taxon>
        <taxon>Polyporales</taxon>
        <taxon>Meruliaceae</taxon>
        <taxon>Hermanssonia</taxon>
    </lineage>
</organism>
<dbReference type="Pfam" id="PF20153">
    <property type="entry name" value="DUF6535"/>
    <property type="match status" value="1"/>
</dbReference>
<dbReference type="AlphaFoldDB" id="A0A2R6RLF3"/>
<sequence length="668" mass="74090">MAKTLKAVDQDKVGDCKEDIDTLLVFAGLFAAVLTPFLAETYQTLSEDPNDTAVLVLRQIFSQTRSYTMHTGFLNTTAPLEDTVPFVPPLFSLPINILWFASLTLAVVTASFGILVKQWLREYMSVESTSAQACLRIRQFRLTGLEDWKVFDIAAVLPLLLQISLGFFFVGLCFFSWSVHSAIGYTITPIVFGWVVLFFFATIAPMISAHCPYKTTLLKGKMRSLRKLICSTQLLRWLYIGPTQDGCTAPVEEGDVQVDAKQDIRILHDADGVLLDGNLLDTTMVNSLQDTDADPEDIMTFVLDALRQRLPYHIPDRTLLLDLEPLSVKARTTVVNIAYYTLNKYMSGNAQLLFADLGSYPWTQDATTILLSVNHESLSPEAQSALNTCLNEALLPTCRYVRLQSDHTNVFKNLRHAFNGQSVEDTLTKFCTIVSVGLRESSSFDLEDDCPSLKKLLSSHSGDLPGDDIGSLLRSWTDHRISTAKDGIWKLSSGDMELITAGCAVWHDRNPEFLNTFLQNPSLVTVKDPSVMAELCMCAVCGARCYTTIPSDGPDSLTSRFRTPVRHIMVESTAQALIARQLQGSIAWDDWDKDAVALILSFANAPLSSNTQRAIEGCMEFSPLTMVQIFGSRNRSSHISEGLSHILGRLRGTFSLLAVKDLLKCMLS</sequence>
<keyword evidence="4" id="KW-1185">Reference proteome</keyword>